<comment type="caution">
    <text evidence="1">The sequence shown here is derived from an EMBL/GenBank/DDBJ whole genome shotgun (WGS) entry which is preliminary data.</text>
</comment>
<sequence>MRTNKLFNLGNALFDSGNVADAETVFRAAAELRDSDAAFNLGNLFKVSGKTKKALIWWARAGKAGVTEAFYNLGSALEDRGDLVAAKDAYTEGIAGGDPKCAYALAWMEKLDKNDDEAMRLMNIVVDSDDPTMQVEAAGVIGVWRFDQGYRDEFTESLLVRGFALYPSAAPTLCRLWADQGRFLLARLTLESLLDTNVEAAVPLGNLLLKQFDDIEGARAAFKSGQARGDTYAAENLEHLELGRSIAHNGPTGFLERE</sequence>
<protein>
    <submittedName>
        <fullName evidence="1">Tetratricopeptide repeat protein</fullName>
    </submittedName>
</protein>
<organism evidence="1 2">
    <name type="scientific">Curtobacterium subtropicum</name>
    <dbReference type="NCBI Taxonomy" id="3055138"/>
    <lineage>
        <taxon>Bacteria</taxon>
        <taxon>Bacillati</taxon>
        <taxon>Actinomycetota</taxon>
        <taxon>Actinomycetes</taxon>
        <taxon>Micrococcales</taxon>
        <taxon>Microbacteriaceae</taxon>
        <taxon>Curtobacterium</taxon>
    </lineage>
</organism>
<dbReference type="RefSeq" id="WP_289469702.1">
    <property type="nucleotide sequence ID" value="NZ_JAUCMM010000003.1"/>
</dbReference>
<keyword evidence="2" id="KW-1185">Reference proteome</keyword>
<dbReference type="InterPro" id="IPR011990">
    <property type="entry name" value="TPR-like_helical_dom_sf"/>
</dbReference>
<dbReference type="Proteomes" id="UP001235720">
    <property type="component" value="Unassembled WGS sequence"/>
</dbReference>
<dbReference type="SUPFAM" id="SSF81901">
    <property type="entry name" value="HCP-like"/>
    <property type="match status" value="1"/>
</dbReference>
<dbReference type="SMART" id="SM00028">
    <property type="entry name" value="TPR"/>
    <property type="match status" value="2"/>
</dbReference>
<reference evidence="1 2" key="1">
    <citation type="submission" date="2023-06" db="EMBL/GenBank/DDBJ databases">
        <authorList>
            <person name="Feng G."/>
            <person name="Li J."/>
            <person name="Zhu H."/>
        </authorList>
    </citation>
    <scope>NUCLEOTIDE SEQUENCE [LARGE SCALE GENOMIC DNA]</scope>
    <source>
        <strain evidence="1 2">RHCJP20</strain>
    </source>
</reference>
<gene>
    <name evidence="1" type="ORF">QUG98_05975</name>
</gene>
<proteinExistence type="predicted"/>
<dbReference type="Gene3D" id="1.25.40.10">
    <property type="entry name" value="Tetratricopeptide repeat domain"/>
    <property type="match status" value="1"/>
</dbReference>
<accession>A0ABT7TGJ9</accession>
<dbReference type="Pfam" id="PF13181">
    <property type="entry name" value="TPR_8"/>
    <property type="match status" value="1"/>
</dbReference>
<evidence type="ECO:0000313" key="1">
    <source>
        <dbReference type="EMBL" id="MDM7887999.1"/>
    </source>
</evidence>
<name>A0ABT7TGJ9_9MICO</name>
<dbReference type="EMBL" id="JAUCMM010000003">
    <property type="protein sequence ID" value="MDM7887999.1"/>
    <property type="molecule type" value="Genomic_DNA"/>
</dbReference>
<evidence type="ECO:0000313" key="2">
    <source>
        <dbReference type="Proteomes" id="UP001235720"/>
    </source>
</evidence>
<dbReference type="InterPro" id="IPR019734">
    <property type="entry name" value="TPR_rpt"/>
</dbReference>